<feature type="non-terminal residue" evidence="1">
    <location>
        <position position="153"/>
    </location>
</feature>
<organism evidence="1">
    <name type="scientific">marine metagenome</name>
    <dbReference type="NCBI Taxonomy" id="408172"/>
    <lineage>
        <taxon>unclassified sequences</taxon>
        <taxon>metagenomes</taxon>
        <taxon>ecological metagenomes</taxon>
    </lineage>
</organism>
<name>A0A383DMV5_9ZZZZ</name>
<protein>
    <recommendedName>
        <fullName evidence="2">LamG-like jellyroll fold domain-containing protein</fullName>
    </recommendedName>
</protein>
<feature type="non-terminal residue" evidence="1">
    <location>
        <position position="1"/>
    </location>
</feature>
<proteinExistence type="predicted"/>
<accession>A0A383DMV5</accession>
<dbReference type="SUPFAM" id="SSF49899">
    <property type="entry name" value="Concanavalin A-like lectins/glucanases"/>
    <property type="match status" value="1"/>
</dbReference>
<reference evidence="1" key="1">
    <citation type="submission" date="2018-05" db="EMBL/GenBank/DDBJ databases">
        <authorList>
            <person name="Lanie J.A."/>
            <person name="Ng W.-L."/>
            <person name="Kazmierczak K.M."/>
            <person name="Andrzejewski T.M."/>
            <person name="Davidsen T.M."/>
            <person name="Wayne K.J."/>
            <person name="Tettelin H."/>
            <person name="Glass J.I."/>
            <person name="Rusch D."/>
            <person name="Podicherti R."/>
            <person name="Tsui H.-C.T."/>
            <person name="Winkler M.E."/>
        </authorList>
    </citation>
    <scope>NUCLEOTIDE SEQUENCE</scope>
</reference>
<sequence>VLLLGCVSGFAQSPVNQWVLSPENIDITTVKDLSGNEDGLLHGRMVPVQNPPALYFDGADTYIELAGKDEAKTLPTGKLTAEAWVAVNSPAEWGGIVGCLQDNGSFEKGWVLGYNNDKFNFALSTGGDLTYLNASTSFETGRWYHVVGTYNGS</sequence>
<evidence type="ECO:0000313" key="1">
    <source>
        <dbReference type="EMBL" id="SVE45836.1"/>
    </source>
</evidence>
<dbReference type="Pfam" id="PF13385">
    <property type="entry name" value="Laminin_G_3"/>
    <property type="match status" value="1"/>
</dbReference>
<gene>
    <name evidence="1" type="ORF">METZ01_LOCUS498690</name>
</gene>
<dbReference type="InterPro" id="IPR013320">
    <property type="entry name" value="ConA-like_dom_sf"/>
</dbReference>
<dbReference type="EMBL" id="UINC01218701">
    <property type="protein sequence ID" value="SVE45836.1"/>
    <property type="molecule type" value="Genomic_DNA"/>
</dbReference>
<evidence type="ECO:0008006" key="2">
    <source>
        <dbReference type="Google" id="ProtNLM"/>
    </source>
</evidence>
<dbReference type="Gene3D" id="2.60.120.200">
    <property type="match status" value="1"/>
</dbReference>
<dbReference type="AlphaFoldDB" id="A0A383DMV5"/>